<keyword evidence="2" id="KW-0716">Sensory transduction</keyword>
<keyword evidence="10" id="KW-0805">Transcription regulation</keyword>
<keyword evidence="13" id="KW-0804">Transcription</keyword>
<proteinExistence type="predicted"/>
<feature type="domain" description="PAS" evidence="17">
    <location>
        <begin position="523"/>
        <end position="593"/>
    </location>
</feature>
<dbReference type="SUPFAM" id="SSF55785">
    <property type="entry name" value="PYP-like sensor domain (PAS domain)"/>
    <property type="match status" value="3"/>
</dbReference>
<dbReference type="GO" id="GO:0005634">
    <property type="term" value="C:nucleus"/>
    <property type="evidence" value="ECO:0007669"/>
    <property type="project" value="TreeGrafter"/>
</dbReference>
<dbReference type="Gene3D" id="3.30.450.20">
    <property type="entry name" value="PAS domain"/>
    <property type="match status" value="3"/>
</dbReference>
<keyword evidence="8" id="KW-0862">Zinc</keyword>
<feature type="region of interest" description="Disordered" evidence="16">
    <location>
        <begin position="950"/>
        <end position="971"/>
    </location>
</feature>
<name>A0AAW0QN05_9PEZI</name>
<keyword evidence="3" id="KW-0285">Flavoprotein</keyword>
<organism evidence="18 19">
    <name type="scientific">Apiospora kogelbergensis</name>
    <dbReference type="NCBI Taxonomy" id="1337665"/>
    <lineage>
        <taxon>Eukaryota</taxon>
        <taxon>Fungi</taxon>
        <taxon>Dikarya</taxon>
        <taxon>Ascomycota</taxon>
        <taxon>Pezizomycotina</taxon>
        <taxon>Sordariomycetes</taxon>
        <taxon>Xylariomycetidae</taxon>
        <taxon>Amphisphaeriales</taxon>
        <taxon>Apiosporaceae</taxon>
        <taxon>Apiospora</taxon>
    </lineage>
</organism>
<evidence type="ECO:0000256" key="11">
    <source>
        <dbReference type="ARBA" id="ARBA00023125"/>
    </source>
</evidence>
<evidence type="ECO:0000256" key="3">
    <source>
        <dbReference type="ARBA" id="ARBA00022630"/>
    </source>
</evidence>
<dbReference type="SMART" id="SM00091">
    <property type="entry name" value="PAS"/>
    <property type="match status" value="3"/>
</dbReference>
<dbReference type="CDD" id="cd00130">
    <property type="entry name" value="PAS"/>
    <property type="match status" value="3"/>
</dbReference>
<keyword evidence="15" id="KW-0175">Coiled coil</keyword>
<evidence type="ECO:0000256" key="13">
    <source>
        <dbReference type="ARBA" id="ARBA00023163"/>
    </source>
</evidence>
<keyword evidence="4" id="KW-0288">FMN</keyword>
<keyword evidence="5" id="KW-0479">Metal-binding</keyword>
<dbReference type="SMART" id="SM00086">
    <property type="entry name" value="PAC"/>
    <property type="match status" value="2"/>
</dbReference>
<dbReference type="Pfam" id="PF08447">
    <property type="entry name" value="PAS_3"/>
    <property type="match status" value="1"/>
</dbReference>
<dbReference type="FunFam" id="3.30.450.20:FF:000064">
    <property type="entry name" value="Vivid PAS protein VVD"/>
    <property type="match status" value="1"/>
</dbReference>
<keyword evidence="12" id="KW-0010">Activator</keyword>
<dbReference type="GO" id="GO:0009881">
    <property type="term" value="F:photoreceptor activity"/>
    <property type="evidence" value="ECO:0007669"/>
    <property type="project" value="UniProtKB-KW"/>
</dbReference>
<evidence type="ECO:0000256" key="10">
    <source>
        <dbReference type="ARBA" id="ARBA00023015"/>
    </source>
</evidence>
<evidence type="ECO:0000256" key="12">
    <source>
        <dbReference type="ARBA" id="ARBA00023159"/>
    </source>
</evidence>
<evidence type="ECO:0000256" key="6">
    <source>
        <dbReference type="ARBA" id="ARBA00022737"/>
    </source>
</evidence>
<evidence type="ECO:0000256" key="16">
    <source>
        <dbReference type="SAM" id="MobiDB-lite"/>
    </source>
</evidence>
<evidence type="ECO:0000256" key="5">
    <source>
        <dbReference type="ARBA" id="ARBA00022723"/>
    </source>
</evidence>
<feature type="region of interest" description="Disordered" evidence="16">
    <location>
        <begin position="225"/>
        <end position="282"/>
    </location>
</feature>
<evidence type="ECO:0000256" key="8">
    <source>
        <dbReference type="ARBA" id="ARBA00022833"/>
    </source>
</evidence>
<feature type="compositionally biased region" description="Polar residues" evidence="16">
    <location>
        <begin position="225"/>
        <end position="251"/>
    </location>
</feature>
<evidence type="ECO:0000256" key="7">
    <source>
        <dbReference type="ARBA" id="ARBA00022771"/>
    </source>
</evidence>
<evidence type="ECO:0000313" key="18">
    <source>
        <dbReference type="EMBL" id="KAK8106729.1"/>
    </source>
</evidence>
<evidence type="ECO:0000259" key="17">
    <source>
        <dbReference type="PROSITE" id="PS50112"/>
    </source>
</evidence>
<accession>A0AAW0QN05</accession>
<dbReference type="InterPro" id="IPR035965">
    <property type="entry name" value="PAS-like_dom_sf"/>
</dbReference>
<reference evidence="18 19" key="1">
    <citation type="submission" date="2023-01" db="EMBL/GenBank/DDBJ databases">
        <title>Analysis of 21 Apiospora genomes using comparative genomics revels a genus with tremendous synthesis potential of carbohydrate active enzymes and secondary metabolites.</title>
        <authorList>
            <person name="Sorensen T."/>
        </authorList>
    </citation>
    <scope>NUCLEOTIDE SEQUENCE [LARGE SCALE GENOMIC DNA]</scope>
    <source>
        <strain evidence="18 19">CBS 117206</strain>
    </source>
</reference>
<dbReference type="Proteomes" id="UP001392437">
    <property type="component" value="Unassembled WGS sequence"/>
</dbReference>
<protein>
    <recommendedName>
        <fullName evidence="17">PAS domain-containing protein</fullName>
    </recommendedName>
</protein>
<dbReference type="GO" id="GO:0003677">
    <property type="term" value="F:DNA binding"/>
    <property type="evidence" value="ECO:0007669"/>
    <property type="project" value="UniProtKB-KW"/>
</dbReference>
<dbReference type="InterPro" id="IPR013655">
    <property type="entry name" value="PAS_fold_3"/>
</dbReference>
<feature type="compositionally biased region" description="Polar residues" evidence="16">
    <location>
        <begin position="1"/>
        <end position="12"/>
    </location>
</feature>
<keyword evidence="1" id="KW-0600">Photoreceptor protein</keyword>
<evidence type="ECO:0000313" key="19">
    <source>
        <dbReference type="Proteomes" id="UP001392437"/>
    </source>
</evidence>
<dbReference type="GO" id="GO:0008270">
    <property type="term" value="F:zinc ion binding"/>
    <property type="evidence" value="ECO:0007669"/>
    <property type="project" value="UniProtKB-KW"/>
</dbReference>
<keyword evidence="6" id="KW-0677">Repeat</keyword>
<dbReference type="EMBL" id="JAQQWP010000008">
    <property type="protein sequence ID" value="KAK8106729.1"/>
    <property type="molecule type" value="Genomic_DNA"/>
</dbReference>
<evidence type="ECO:0000256" key="1">
    <source>
        <dbReference type="ARBA" id="ARBA00022543"/>
    </source>
</evidence>
<feature type="coiled-coil region" evidence="15">
    <location>
        <begin position="839"/>
        <end position="866"/>
    </location>
</feature>
<dbReference type="PANTHER" id="PTHR47429:SF7">
    <property type="entry name" value="GATA-FACTOR"/>
    <property type="match status" value="1"/>
</dbReference>
<evidence type="ECO:0000256" key="15">
    <source>
        <dbReference type="SAM" id="Coils"/>
    </source>
</evidence>
<feature type="compositionally biased region" description="Polar residues" evidence="16">
    <location>
        <begin position="267"/>
        <end position="281"/>
    </location>
</feature>
<dbReference type="InterPro" id="IPR000014">
    <property type="entry name" value="PAS"/>
</dbReference>
<comment type="caution">
    <text evidence="18">The sequence shown here is derived from an EMBL/GenBank/DDBJ whole genome shotgun (WGS) entry which is preliminary data.</text>
</comment>
<sequence>MDSVFGTQLSQEELQRRHAQQGNQRRPMNPGIRPSSQHHISMSLDMAMVGAESLDDIIHSNHQELQRRRGVPHVLYGTNFPRPEDPRRVSMIASYSDYQIDSDMGASSTDGMTSGFPNLNLNMTMPGATSGFSPQNLMVDDFPAIPLAMMNNTIAFSDMNMGHGGGDRQAAMNISSAAGMHPGSSQSFMATVSPSFSMDMASPNRPIGISQGAVGNNIMGNSRQDVATTQSQQPPSSRTLDTAMSNYQPNVSSQPQAQLLSQPPGRIQSQGSAHQLPSASAATDLPQAEIQPSMLPVPLAPPKEQKTIYSRSGFDMLKALRLVVTRKNPQINIGAVDMSCAFVVCDVTMNDCPIVYISDNFQNLTGYSRHDIIGQNCRFLQAPDGKVEAGTKREFVDNKAAFNLKQKIAERKEVQQSLINYRKGGNPFLNLLTMIPIPWDTSEIRYFIGFQIDLVECPDAIASSRGQSAIEVNYKHNNIGQYIWTPPPSSQWERGAGQTLGVDGVSTLLQHFNPKGPFSDWHRQSWDKMLLENADDVVHVLSLKGLFLYVSPSCKRVLEYDGPELVGNAISTICHPSDIVSVTRELKDTAAGSTVNIMFRIRRKESGYTWFESHGSLFVEAGKGQKCIILVGRKRPVFALQRRDLEANDGIGDNELWAKISTSGMFLFVSSNVRSLLDLRPDNLIGTSIQDLMCKESRSEFGLSLEKARRGRIATCKHEIQNCRGQVLQALTTMYPGDASEGQKPTFLLAQTKLLKPSSRSMAPATSHISKANNIPASDLRFIPTPTLSFSDKASNGGIQKVKEQGIVSAAGGGIPLGSQDKALASDDNIFDELKTTRCSNWQYELRQMEKVNRALTEELHGLLSNKKRGKRRKGVGNVNTYNYLAADDCDIMFPFSLTSRSKTNLNIGNPLSQGDKPCHKPNPMSRPHLGIGQPADTKVHKNTTTAVLGTPSSMNGSCHSTCSSTDPQTAAAQQARKNSTRAFSHRVRSGCATCPIVFGSEGESRCFHHFRTCTRYGLASSAGLWDFWDAYVLPIAQQEEPLRRTLAAVGAAHQLFVIRSYSTTPSSTWITEQENAALQQYNMAISSLVKGMSTTTTSGPTHCVLLCCLMFICFESLMGRYSESIKHMQSGFQLLASSDAAGTIGDADLWWQTYDMFARLGVEFSAYMEAPLTPTVPSNMHPHSVTTDDGVPFASLSEAFHAHRHLDIGYSQAVFGPDSNLACDPTWDGVWNGKFSAWDARFELSVKKLQLEKLSEIESGLLARLRLQQSFWHFAANLPRCEYEDKEEAAAQMRESLGRFMTQAEQMAEPLIEAGKPTFSLDGDLISDLSFVVSFSDNDAAKRWALSLLRALNRREGIWDSNEIADMHETALSLGLDNPRGPYECNYSVPVFMKMLMERAQNYKPRVLLLSMANDKITSTTCSETTLSSSPSSK</sequence>
<keyword evidence="7" id="KW-0863">Zinc-finger</keyword>
<keyword evidence="11" id="KW-0238">DNA-binding</keyword>
<dbReference type="PANTHER" id="PTHR47429">
    <property type="entry name" value="PROTEIN TWIN LOV 1"/>
    <property type="match status" value="1"/>
</dbReference>
<evidence type="ECO:0000256" key="2">
    <source>
        <dbReference type="ARBA" id="ARBA00022606"/>
    </source>
</evidence>
<dbReference type="Pfam" id="PF13426">
    <property type="entry name" value="PAS_9"/>
    <property type="match status" value="2"/>
</dbReference>
<feature type="domain" description="PAS" evidence="17">
    <location>
        <begin position="660"/>
        <end position="712"/>
    </location>
</feature>
<dbReference type="NCBIfam" id="TIGR00229">
    <property type="entry name" value="sensory_box"/>
    <property type="match status" value="1"/>
</dbReference>
<keyword evidence="9" id="KW-0157">Chromophore</keyword>
<feature type="region of interest" description="Disordered" evidence="16">
    <location>
        <begin position="1"/>
        <end position="37"/>
    </location>
</feature>
<keyword evidence="19" id="KW-1185">Reference proteome</keyword>
<dbReference type="PROSITE" id="PS50112">
    <property type="entry name" value="PAS"/>
    <property type="match status" value="3"/>
</dbReference>
<evidence type="ECO:0000256" key="4">
    <source>
        <dbReference type="ARBA" id="ARBA00022643"/>
    </source>
</evidence>
<evidence type="ECO:0000256" key="14">
    <source>
        <dbReference type="ARBA" id="ARBA00023170"/>
    </source>
</evidence>
<keyword evidence="14" id="KW-0675">Receptor</keyword>
<evidence type="ECO:0000256" key="9">
    <source>
        <dbReference type="ARBA" id="ARBA00022991"/>
    </source>
</evidence>
<feature type="compositionally biased region" description="Low complexity" evidence="16">
    <location>
        <begin position="252"/>
        <end position="264"/>
    </location>
</feature>
<dbReference type="InterPro" id="IPR001610">
    <property type="entry name" value="PAC"/>
</dbReference>
<gene>
    <name evidence="18" type="ORF">PG999_010088</name>
</gene>
<feature type="domain" description="PAS" evidence="17">
    <location>
        <begin position="354"/>
        <end position="376"/>
    </location>
</feature>